<reference evidence="2" key="1">
    <citation type="journal article" date="2024" name="Proc. Natl. Acad. Sci. U.S.A.">
        <title>Extraordinary preservation of gene collinearity over three hundred million years revealed in homosporous lycophytes.</title>
        <authorList>
            <person name="Li C."/>
            <person name="Wickell D."/>
            <person name="Kuo L.Y."/>
            <person name="Chen X."/>
            <person name="Nie B."/>
            <person name="Liao X."/>
            <person name="Peng D."/>
            <person name="Ji J."/>
            <person name="Jenkins J."/>
            <person name="Williams M."/>
            <person name="Shu S."/>
            <person name="Plott C."/>
            <person name="Barry K."/>
            <person name="Rajasekar S."/>
            <person name="Grimwood J."/>
            <person name="Han X."/>
            <person name="Sun S."/>
            <person name="Hou Z."/>
            <person name="He W."/>
            <person name="Dai G."/>
            <person name="Sun C."/>
            <person name="Schmutz J."/>
            <person name="Leebens-Mack J.H."/>
            <person name="Li F.W."/>
            <person name="Wang L."/>
        </authorList>
    </citation>
    <scope>NUCLEOTIDE SEQUENCE [LARGE SCALE GENOMIC DNA]</scope>
    <source>
        <strain evidence="2">cv. PW_Plant_1</strain>
    </source>
</reference>
<keyword evidence="2" id="KW-1185">Reference proteome</keyword>
<dbReference type="Proteomes" id="UP001162992">
    <property type="component" value="Chromosome 15"/>
</dbReference>
<dbReference type="EMBL" id="CM055106">
    <property type="protein sequence ID" value="KAJ7529920.1"/>
    <property type="molecule type" value="Genomic_DNA"/>
</dbReference>
<comment type="caution">
    <text evidence="1">The sequence shown here is derived from an EMBL/GenBank/DDBJ whole genome shotgun (WGS) entry which is preliminary data.</text>
</comment>
<organism evidence="1 2">
    <name type="scientific">Diphasiastrum complanatum</name>
    <name type="common">Issler's clubmoss</name>
    <name type="synonym">Lycopodium complanatum</name>
    <dbReference type="NCBI Taxonomy" id="34168"/>
    <lineage>
        <taxon>Eukaryota</taxon>
        <taxon>Viridiplantae</taxon>
        <taxon>Streptophyta</taxon>
        <taxon>Embryophyta</taxon>
        <taxon>Tracheophyta</taxon>
        <taxon>Lycopodiopsida</taxon>
        <taxon>Lycopodiales</taxon>
        <taxon>Lycopodiaceae</taxon>
        <taxon>Lycopodioideae</taxon>
        <taxon>Diphasiastrum</taxon>
    </lineage>
</organism>
<sequence>MLHLSNQTIQLETRGFGNDMLTAYFRVCIARNHPCFWRIGRQKTMIIRPLRVSLFRKQIQNYLRLNPTSTDTLGSCLYICEGICVHDSHGLCYPRGRTELSKEWLYQHCQ</sequence>
<proteinExistence type="predicted"/>
<evidence type="ECO:0000313" key="1">
    <source>
        <dbReference type="EMBL" id="KAJ7529920.1"/>
    </source>
</evidence>
<accession>A0ACC2BJH3</accession>
<gene>
    <name evidence="1" type="ORF">O6H91_15G071300</name>
</gene>
<name>A0ACC2BJH3_DIPCM</name>
<evidence type="ECO:0000313" key="2">
    <source>
        <dbReference type="Proteomes" id="UP001162992"/>
    </source>
</evidence>
<protein>
    <submittedName>
        <fullName evidence="1">Uncharacterized protein</fullName>
    </submittedName>
</protein>